<reference evidence="2 3" key="1">
    <citation type="submission" date="2021-12" db="EMBL/GenBank/DDBJ databases">
        <title>Discovery of the Pendulisporaceae a myxobacterial family with distinct sporulation behavior and unique specialized metabolism.</title>
        <authorList>
            <person name="Garcia R."/>
            <person name="Popoff A."/>
            <person name="Bader C.D."/>
            <person name="Loehr J."/>
            <person name="Walesch S."/>
            <person name="Walt C."/>
            <person name="Boldt J."/>
            <person name="Bunk B."/>
            <person name="Haeckl F.J.F.P.J."/>
            <person name="Gunesch A.P."/>
            <person name="Birkelbach J."/>
            <person name="Nuebel U."/>
            <person name="Pietschmann T."/>
            <person name="Bach T."/>
            <person name="Mueller R."/>
        </authorList>
    </citation>
    <scope>NUCLEOTIDE SEQUENCE [LARGE SCALE GENOMIC DNA]</scope>
    <source>
        <strain evidence="2 3">MSr12523</strain>
    </source>
</reference>
<evidence type="ECO:0000256" key="1">
    <source>
        <dbReference type="SAM" id="MobiDB-lite"/>
    </source>
</evidence>
<gene>
    <name evidence="2" type="ORF">LZC95_22720</name>
</gene>
<accession>A0ABZ2KLT1</accession>
<protein>
    <submittedName>
        <fullName evidence="2">Uncharacterized protein</fullName>
    </submittedName>
</protein>
<keyword evidence="3" id="KW-1185">Reference proteome</keyword>
<feature type="compositionally biased region" description="Acidic residues" evidence="1">
    <location>
        <begin position="22"/>
        <end position="51"/>
    </location>
</feature>
<organism evidence="2 3">
    <name type="scientific">Pendulispora brunnea</name>
    <dbReference type="NCBI Taxonomy" id="2905690"/>
    <lineage>
        <taxon>Bacteria</taxon>
        <taxon>Pseudomonadati</taxon>
        <taxon>Myxococcota</taxon>
        <taxon>Myxococcia</taxon>
        <taxon>Myxococcales</taxon>
        <taxon>Sorangiineae</taxon>
        <taxon>Pendulisporaceae</taxon>
        <taxon>Pendulispora</taxon>
    </lineage>
</organism>
<sequence length="241" mass="26316">MHDIDRTFMENDSEYSNHDSEYSNETDSESDNEEYEFQSEDHENEGEGVFSEDEVEHLAAELLSVSNEQELDHFIGSLAKRAFRKVRDLGKKVVSSSTFKNLVSQLRPIARNLLPKAGMALGNMIAPGIGGALGGVAAKGLGQYLGLELEGLSEEDQHYEIAKQFVRLTADASKRAAALPPGNPNALARKAIAAAAHKYAPGLVGRRFNGWVEGRITGAGDGRQGSGRWIRRGRHIVLLNV</sequence>
<evidence type="ECO:0000313" key="2">
    <source>
        <dbReference type="EMBL" id="WXA99616.1"/>
    </source>
</evidence>
<proteinExistence type="predicted"/>
<evidence type="ECO:0000313" key="3">
    <source>
        <dbReference type="Proteomes" id="UP001379533"/>
    </source>
</evidence>
<feature type="region of interest" description="Disordered" evidence="1">
    <location>
        <begin position="1"/>
        <end position="51"/>
    </location>
</feature>
<dbReference type="RefSeq" id="WP_394850257.1">
    <property type="nucleotide sequence ID" value="NZ_CP089982.1"/>
</dbReference>
<dbReference type="Proteomes" id="UP001379533">
    <property type="component" value="Chromosome"/>
</dbReference>
<feature type="compositionally biased region" description="Basic and acidic residues" evidence="1">
    <location>
        <begin position="1"/>
        <end position="21"/>
    </location>
</feature>
<name>A0ABZ2KLT1_9BACT</name>
<dbReference type="EMBL" id="CP089982">
    <property type="protein sequence ID" value="WXA99616.1"/>
    <property type="molecule type" value="Genomic_DNA"/>
</dbReference>